<dbReference type="Pfam" id="PF00903">
    <property type="entry name" value="Glyoxalase"/>
    <property type="match status" value="1"/>
</dbReference>
<reference evidence="2 3" key="1">
    <citation type="submission" date="2020-04" db="EMBL/GenBank/DDBJ databases">
        <title>Gordonia sp. nov. TBRC 11910.</title>
        <authorList>
            <person name="Suriyachadkun C."/>
        </authorList>
    </citation>
    <scope>NUCLEOTIDE SEQUENCE [LARGE SCALE GENOMIC DNA]</scope>
    <source>
        <strain evidence="2 3">TBRC 11910</strain>
    </source>
</reference>
<dbReference type="SUPFAM" id="SSF54593">
    <property type="entry name" value="Glyoxalase/Bleomycin resistance protein/Dihydroxybiphenyl dioxygenase"/>
    <property type="match status" value="1"/>
</dbReference>
<dbReference type="RefSeq" id="WP_170194217.1">
    <property type="nucleotide sequence ID" value="NZ_JABBNB010000009.1"/>
</dbReference>
<sequence length="130" mass="14135">MNLPTADVARAREFFSRIGFTLDALTSDDGTLVVQVGSSRVVLLRCERFAGYAAAPTGAGTRRVSSAMLAVAVDERADVDRIVGRALRLGARPIRTVDDAGFMYSRSFRDLDGHGWDVVWMDPTQLVGDD</sequence>
<evidence type="ECO:0000259" key="1">
    <source>
        <dbReference type="PROSITE" id="PS51819"/>
    </source>
</evidence>
<proteinExistence type="predicted"/>
<dbReference type="AlphaFoldDB" id="A0A848KTW2"/>
<dbReference type="InterPro" id="IPR029068">
    <property type="entry name" value="Glyas_Bleomycin-R_OHBP_Dase"/>
</dbReference>
<keyword evidence="3" id="KW-1185">Reference proteome</keyword>
<dbReference type="InterPro" id="IPR004360">
    <property type="entry name" value="Glyas_Fos-R_dOase_dom"/>
</dbReference>
<dbReference type="PANTHER" id="PTHR36503:SF2">
    <property type="entry name" value="BLR2408 PROTEIN"/>
    <property type="match status" value="1"/>
</dbReference>
<name>A0A848KTW2_9ACTN</name>
<dbReference type="PROSITE" id="PS51819">
    <property type="entry name" value="VOC"/>
    <property type="match status" value="1"/>
</dbReference>
<dbReference type="Gene3D" id="3.10.180.10">
    <property type="entry name" value="2,3-Dihydroxybiphenyl 1,2-Dioxygenase, domain 1"/>
    <property type="match status" value="1"/>
</dbReference>
<gene>
    <name evidence="2" type="ORF">HH308_10850</name>
</gene>
<dbReference type="EMBL" id="JABBNB010000009">
    <property type="protein sequence ID" value="NMO01712.1"/>
    <property type="molecule type" value="Genomic_DNA"/>
</dbReference>
<feature type="domain" description="VOC" evidence="1">
    <location>
        <begin position="1"/>
        <end position="121"/>
    </location>
</feature>
<dbReference type="PANTHER" id="PTHR36503">
    <property type="entry name" value="BLR2520 PROTEIN"/>
    <property type="match status" value="1"/>
</dbReference>
<accession>A0A848KTW2</accession>
<evidence type="ECO:0000313" key="2">
    <source>
        <dbReference type="EMBL" id="NMO01712.1"/>
    </source>
</evidence>
<dbReference type="Proteomes" id="UP000550729">
    <property type="component" value="Unassembled WGS sequence"/>
</dbReference>
<organism evidence="2 3">
    <name type="scientific">Gordonia asplenii</name>
    <dbReference type="NCBI Taxonomy" id="2725283"/>
    <lineage>
        <taxon>Bacteria</taxon>
        <taxon>Bacillati</taxon>
        <taxon>Actinomycetota</taxon>
        <taxon>Actinomycetes</taxon>
        <taxon>Mycobacteriales</taxon>
        <taxon>Gordoniaceae</taxon>
        <taxon>Gordonia</taxon>
    </lineage>
</organism>
<protein>
    <submittedName>
        <fullName evidence="2">Glyoxalase</fullName>
    </submittedName>
</protein>
<dbReference type="InterPro" id="IPR037523">
    <property type="entry name" value="VOC_core"/>
</dbReference>
<comment type="caution">
    <text evidence="2">The sequence shown here is derived from an EMBL/GenBank/DDBJ whole genome shotgun (WGS) entry which is preliminary data.</text>
</comment>
<evidence type="ECO:0000313" key="3">
    <source>
        <dbReference type="Proteomes" id="UP000550729"/>
    </source>
</evidence>